<name>A0A1A7BZI1_9BURK</name>
<reference evidence="1 2" key="1">
    <citation type="submission" date="2016-04" db="EMBL/GenBank/DDBJ databases">
        <title>Draft genome sequence of Janthinobacterium psychrotolerans sp. nov., isolated from freshwater sediments in Denmark.</title>
        <authorList>
            <person name="Gong X."/>
            <person name="Skrivergaard S."/>
            <person name="Korsgaard B.S."/>
            <person name="Schreiber L."/>
            <person name="Marshall I.P."/>
            <person name="Finster K."/>
            <person name="Schramm A."/>
        </authorList>
    </citation>
    <scope>NUCLEOTIDE SEQUENCE [LARGE SCALE GENOMIC DNA]</scope>
    <source>
        <strain evidence="1 2">S3-2</strain>
    </source>
</reference>
<proteinExistence type="predicted"/>
<comment type="caution">
    <text evidence="1">The sequence shown here is derived from an EMBL/GenBank/DDBJ whole genome shotgun (WGS) entry which is preliminary data.</text>
</comment>
<dbReference type="PATRIC" id="fig|1747903.4.peg.2470"/>
<dbReference type="InterPro" id="IPR025409">
    <property type="entry name" value="DUF4303"/>
</dbReference>
<dbReference type="EMBL" id="LOCQ01000056">
    <property type="protein sequence ID" value="OBV38907.1"/>
    <property type="molecule type" value="Genomic_DNA"/>
</dbReference>
<evidence type="ECO:0000313" key="1">
    <source>
        <dbReference type="EMBL" id="OBV38907.1"/>
    </source>
</evidence>
<accession>A0A1A7BZI1</accession>
<gene>
    <name evidence="1" type="ORF">ASR47_1007223</name>
</gene>
<sequence length="250" mass="27393">MTSNYSLFYRHDGAAPAHFREARVFDTTFWSAEGAAMTWGEENRTRHASADQAQAAYAAFCAAALAEGYTLERASVIDPAVFDAPLLHTLLLNATRQAVAALRAAHPDQHFNAYALYSDDSAMTISLLANSGEALAGAEDEDEMLWNPPEWQFDEGGAYFDSAYRLLLQAHRDLPFDVDFEVLRASAFEAGIAALELLDREGLFGTGAEREETVLLFEVSDSDAIDGAVERLNTPAMVARLNAWMASWAD</sequence>
<dbReference type="RefSeq" id="WP_082988948.1">
    <property type="nucleotide sequence ID" value="NZ_LOCQ01000056.1"/>
</dbReference>
<protein>
    <recommendedName>
        <fullName evidence="3">DUF4303 domain-containing protein</fullName>
    </recommendedName>
</protein>
<dbReference type="STRING" id="1747903.ASR47_1007223"/>
<evidence type="ECO:0008006" key="3">
    <source>
        <dbReference type="Google" id="ProtNLM"/>
    </source>
</evidence>
<keyword evidence="2" id="KW-1185">Reference proteome</keyword>
<dbReference type="OrthoDB" id="2618657at2"/>
<dbReference type="Pfam" id="PF14136">
    <property type="entry name" value="DUF4303"/>
    <property type="match status" value="1"/>
</dbReference>
<evidence type="ECO:0000313" key="2">
    <source>
        <dbReference type="Proteomes" id="UP000092713"/>
    </source>
</evidence>
<dbReference type="AlphaFoldDB" id="A0A1A7BZI1"/>
<organism evidence="1 2">
    <name type="scientific">Janthinobacterium psychrotolerans</name>
    <dbReference type="NCBI Taxonomy" id="1747903"/>
    <lineage>
        <taxon>Bacteria</taxon>
        <taxon>Pseudomonadati</taxon>
        <taxon>Pseudomonadota</taxon>
        <taxon>Betaproteobacteria</taxon>
        <taxon>Burkholderiales</taxon>
        <taxon>Oxalobacteraceae</taxon>
        <taxon>Janthinobacterium</taxon>
    </lineage>
</organism>
<dbReference type="Proteomes" id="UP000092713">
    <property type="component" value="Unassembled WGS sequence"/>
</dbReference>